<evidence type="ECO:0000313" key="3">
    <source>
        <dbReference type="Proteomes" id="UP001497457"/>
    </source>
</evidence>
<dbReference type="Gene3D" id="1.20.1280.50">
    <property type="match status" value="1"/>
</dbReference>
<evidence type="ECO:0000259" key="1">
    <source>
        <dbReference type="Pfam" id="PF00646"/>
    </source>
</evidence>
<keyword evidence="3" id="KW-1185">Reference proteome</keyword>
<dbReference type="Pfam" id="PF00646">
    <property type="entry name" value="F-box"/>
    <property type="match status" value="1"/>
</dbReference>
<proteinExistence type="predicted"/>
<dbReference type="EMBL" id="OZ075122">
    <property type="protein sequence ID" value="CAL4907105.1"/>
    <property type="molecule type" value="Genomic_DNA"/>
</dbReference>
<reference evidence="3" key="1">
    <citation type="submission" date="2024-06" db="EMBL/GenBank/DDBJ databases">
        <authorList>
            <person name="Ryan C."/>
        </authorList>
    </citation>
    <scope>NUCLEOTIDE SEQUENCE [LARGE SCALE GENOMIC DNA]</scope>
</reference>
<name>A0ABC8WCZ4_9POAL</name>
<dbReference type="SUPFAM" id="SSF81383">
    <property type="entry name" value="F-box domain"/>
    <property type="match status" value="1"/>
</dbReference>
<dbReference type="InterPro" id="IPR055312">
    <property type="entry name" value="FBL15-like"/>
</dbReference>
<dbReference type="Proteomes" id="UP001497457">
    <property type="component" value="Chromosome 12b"/>
</dbReference>
<gene>
    <name evidence="2" type="ORF">URODEC1_LOCUS12390</name>
</gene>
<feature type="domain" description="F-box" evidence="1">
    <location>
        <begin position="17"/>
        <end position="56"/>
    </location>
</feature>
<dbReference type="PANTHER" id="PTHR34709:SF72">
    <property type="entry name" value="OS07G0130000 PROTEIN"/>
    <property type="match status" value="1"/>
</dbReference>
<dbReference type="PANTHER" id="PTHR34709">
    <property type="entry name" value="OS10G0396666 PROTEIN"/>
    <property type="match status" value="1"/>
</dbReference>
<accession>A0ABC8WCZ4</accession>
<dbReference type="AlphaFoldDB" id="A0ABC8WCZ4"/>
<organism evidence="2 3">
    <name type="scientific">Urochloa decumbens</name>
    <dbReference type="NCBI Taxonomy" id="240449"/>
    <lineage>
        <taxon>Eukaryota</taxon>
        <taxon>Viridiplantae</taxon>
        <taxon>Streptophyta</taxon>
        <taxon>Embryophyta</taxon>
        <taxon>Tracheophyta</taxon>
        <taxon>Spermatophyta</taxon>
        <taxon>Magnoliopsida</taxon>
        <taxon>Liliopsida</taxon>
        <taxon>Poales</taxon>
        <taxon>Poaceae</taxon>
        <taxon>PACMAD clade</taxon>
        <taxon>Panicoideae</taxon>
        <taxon>Panicodae</taxon>
        <taxon>Paniceae</taxon>
        <taxon>Melinidinae</taxon>
        <taxon>Urochloa</taxon>
    </lineage>
</organism>
<evidence type="ECO:0000313" key="2">
    <source>
        <dbReference type="EMBL" id="CAL4907105.1"/>
    </source>
</evidence>
<reference evidence="2 3" key="2">
    <citation type="submission" date="2024-10" db="EMBL/GenBank/DDBJ databases">
        <authorList>
            <person name="Ryan C."/>
        </authorList>
    </citation>
    <scope>NUCLEOTIDE SEQUENCE [LARGE SCALE GENOMIC DNA]</scope>
</reference>
<sequence length="498" mass="55691">MEPPPPVRRRRGADDRISSLPDELLHLILLRLPSIAEAARTSVLSRRWRRVWTHMPELVLPAPATTSPANLDSIDAVLRSSSAPSLHSLKIDVSNIGQCHVPAHRVESWLSFASERLAGKLCVDLPWPSESHLSRLRLDHLGRFVCEREEELALPLFERATEMDIDLGTNFFLRPPPVGSFAALTCLTISCAHMDGGELGRIVSSAQCPRLRKLWLSTIELVAACDVTICSGSLEYLYYSASETITLEVTAPMLLEILVSDPKEAYIVAPKLEKVDWKGKCYDPGRHKFAVAPRHLRSLKIMYSTYFSTLISSTGLRQRFDAANVLMVSLALLEGIEGYVYFLTDMDKLPACETLIIHLFRNNHAFAPIMLHLLRRCSCIRKLKLHSDWRVPRQTGPCSTSGCPCLLPESYGMDGCTFDALEEIEISLFTGSTEEEEFVKLLLSRCNMVTLKTVGLTVPFVPVTSDIMEVVEGIRAICCPNTKVQFNVRSREVPKPSF</sequence>
<dbReference type="InterPro" id="IPR001810">
    <property type="entry name" value="F-box_dom"/>
</dbReference>
<protein>
    <recommendedName>
        <fullName evidence="1">F-box domain-containing protein</fullName>
    </recommendedName>
</protein>
<dbReference type="InterPro" id="IPR036047">
    <property type="entry name" value="F-box-like_dom_sf"/>
</dbReference>